<gene>
    <name evidence="9" type="ORF">MalAC0309_1978</name>
</gene>
<organism evidence="9 10">
    <name type="scientific">Microcella alkaliphila</name>
    <dbReference type="NCBI Taxonomy" id="279828"/>
    <lineage>
        <taxon>Bacteria</taxon>
        <taxon>Bacillati</taxon>
        <taxon>Actinomycetota</taxon>
        <taxon>Actinomycetes</taxon>
        <taxon>Micrococcales</taxon>
        <taxon>Microbacteriaceae</taxon>
        <taxon>Microcella</taxon>
    </lineage>
</organism>
<feature type="transmembrane region" description="Helical" evidence="8">
    <location>
        <begin position="326"/>
        <end position="357"/>
    </location>
</feature>
<feature type="transmembrane region" description="Helical" evidence="8">
    <location>
        <begin position="55"/>
        <end position="74"/>
    </location>
</feature>
<evidence type="ECO:0000256" key="6">
    <source>
        <dbReference type="ARBA" id="ARBA00022989"/>
    </source>
</evidence>
<evidence type="ECO:0000256" key="5">
    <source>
        <dbReference type="ARBA" id="ARBA00022692"/>
    </source>
</evidence>
<dbReference type="InterPro" id="IPR002549">
    <property type="entry name" value="AI-2E-like"/>
</dbReference>
<feature type="transmembrane region" description="Helical" evidence="8">
    <location>
        <begin position="234"/>
        <end position="252"/>
    </location>
</feature>
<dbReference type="EMBL" id="AP017315">
    <property type="protein sequence ID" value="BAU32823.1"/>
    <property type="molecule type" value="Genomic_DNA"/>
</dbReference>
<keyword evidence="5 8" id="KW-0812">Transmembrane</keyword>
<evidence type="ECO:0000256" key="7">
    <source>
        <dbReference type="ARBA" id="ARBA00023136"/>
    </source>
</evidence>
<evidence type="ECO:0000256" key="2">
    <source>
        <dbReference type="ARBA" id="ARBA00009773"/>
    </source>
</evidence>
<reference evidence="9 10" key="2">
    <citation type="submission" date="2016-01" db="EMBL/GenBank/DDBJ databases">
        <title>Microcella alkaliphila JAM AC0309 whole genome shotgun sequence.</title>
        <authorList>
            <person name="Kurata A."/>
            <person name="Hirose Y."/>
            <person name="Kishimoto N."/>
            <person name="Kobayashi T."/>
        </authorList>
    </citation>
    <scope>NUCLEOTIDE SEQUENCE [LARGE SCALE GENOMIC DNA]</scope>
    <source>
        <strain evidence="9 10">JAM AC0309</strain>
    </source>
</reference>
<dbReference type="PANTHER" id="PTHR21716:SF53">
    <property type="entry name" value="PERMEASE PERM-RELATED"/>
    <property type="match status" value="1"/>
</dbReference>
<name>A0A0U4WYT4_9MICO</name>
<dbReference type="KEGG" id="malk:MalAC0309_1978"/>
<feature type="transmembrane region" description="Helical" evidence="8">
    <location>
        <begin position="258"/>
        <end position="283"/>
    </location>
</feature>
<feature type="transmembrane region" description="Helical" evidence="8">
    <location>
        <begin position="86"/>
        <end position="110"/>
    </location>
</feature>
<evidence type="ECO:0000256" key="3">
    <source>
        <dbReference type="ARBA" id="ARBA00022448"/>
    </source>
</evidence>
<evidence type="ECO:0000256" key="8">
    <source>
        <dbReference type="SAM" id="Phobius"/>
    </source>
</evidence>
<dbReference type="OrthoDB" id="9784366at2"/>
<keyword evidence="7 8" id="KW-0472">Membrane</keyword>
<dbReference type="GO" id="GO:0005886">
    <property type="term" value="C:plasma membrane"/>
    <property type="evidence" value="ECO:0007669"/>
    <property type="project" value="UniProtKB-SubCell"/>
</dbReference>
<feature type="transmembrane region" description="Helical" evidence="8">
    <location>
        <begin position="26"/>
        <end position="49"/>
    </location>
</feature>
<keyword evidence="3" id="KW-0813">Transport</keyword>
<dbReference type="Pfam" id="PF01594">
    <property type="entry name" value="AI-2E_transport"/>
    <property type="match status" value="1"/>
</dbReference>
<feature type="transmembrane region" description="Helical" evidence="8">
    <location>
        <begin position="290"/>
        <end position="306"/>
    </location>
</feature>
<feature type="transmembrane region" description="Helical" evidence="8">
    <location>
        <begin position="167"/>
        <end position="192"/>
    </location>
</feature>
<dbReference type="GO" id="GO:0055085">
    <property type="term" value="P:transmembrane transport"/>
    <property type="evidence" value="ECO:0007669"/>
    <property type="project" value="TreeGrafter"/>
</dbReference>
<evidence type="ECO:0000313" key="9">
    <source>
        <dbReference type="EMBL" id="BAU32823.1"/>
    </source>
</evidence>
<dbReference type="AlphaFoldDB" id="A0A0U4WYT4"/>
<comment type="similarity">
    <text evidence="2">Belongs to the autoinducer-2 exporter (AI-2E) (TC 2.A.86) family.</text>
</comment>
<keyword evidence="6 8" id="KW-1133">Transmembrane helix</keyword>
<accession>A0A0U4WYT4</accession>
<sequence>MFRRRPPLPPVEPGRSSLTAMWTDRLGVLGIRSLQILLVLTLSTVTVWALLQVSIAVIPLLLALIIAAAFNPLMRWMRDRGVPDMAAAWIALLGALAVLGGIIWAIVIAVRNQWEDLVSQAAEGFSELLELLQGLPFADEFVGDFDLDEALDQIVNFVTSAQFGSGALAGATAVGQLFAGLALFIVILFFFLKDGPRIWAFFLKPFEGERFRRGERVGAVSVATLGGYIRGTSIVALADAVGIGLGLWILGVPLALPLAMIVFVTAFIPIVGATLAGTLAALVALVTNDLVTALIVVGIVVLVNQLESNFLQPIVMAQTLKLHPLVILLALSVGTITGGIVGAILSVPIAATAWAIVKVWDRRDPALEHEGRPRVPAP</sequence>
<proteinExistence type="inferred from homology"/>
<evidence type="ECO:0008006" key="11">
    <source>
        <dbReference type="Google" id="ProtNLM"/>
    </source>
</evidence>
<keyword evidence="4" id="KW-1003">Cell membrane</keyword>
<evidence type="ECO:0000313" key="10">
    <source>
        <dbReference type="Proteomes" id="UP000218965"/>
    </source>
</evidence>
<dbReference type="PANTHER" id="PTHR21716">
    <property type="entry name" value="TRANSMEMBRANE PROTEIN"/>
    <property type="match status" value="1"/>
</dbReference>
<evidence type="ECO:0000256" key="4">
    <source>
        <dbReference type="ARBA" id="ARBA00022475"/>
    </source>
</evidence>
<dbReference type="Proteomes" id="UP000218965">
    <property type="component" value="Chromosome"/>
</dbReference>
<comment type="subcellular location">
    <subcellularLocation>
        <location evidence="1">Cell membrane</location>
        <topology evidence="1">Multi-pass membrane protein</topology>
    </subcellularLocation>
</comment>
<protein>
    <recommendedName>
        <fullName evidence="11">PurR-regulated permease PerM</fullName>
    </recommendedName>
</protein>
<evidence type="ECO:0000256" key="1">
    <source>
        <dbReference type="ARBA" id="ARBA00004651"/>
    </source>
</evidence>
<reference evidence="10" key="1">
    <citation type="submission" date="2015-12" db="EMBL/GenBank/DDBJ databases">
        <authorList>
            <person name="Shamseldin A."/>
            <person name="Moawad H."/>
            <person name="Abd El-Rahim W.M."/>
            <person name="Sadowsky M.J."/>
        </authorList>
    </citation>
    <scope>NUCLEOTIDE SEQUENCE [LARGE SCALE GENOMIC DNA]</scope>
    <source>
        <strain evidence="10">JAM AC0309</strain>
    </source>
</reference>